<accession>A0ABR4BYG6</accession>
<dbReference type="Proteomes" id="UP001595075">
    <property type="component" value="Unassembled WGS sequence"/>
</dbReference>
<protein>
    <submittedName>
        <fullName evidence="1">Uncharacterized protein</fullName>
    </submittedName>
</protein>
<proteinExistence type="predicted"/>
<name>A0ABR4BYG6_9HELO</name>
<gene>
    <name evidence="1" type="ORF">VTL71DRAFT_5786</name>
</gene>
<evidence type="ECO:0000313" key="2">
    <source>
        <dbReference type="Proteomes" id="UP001595075"/>
    </source>
</evidence>
<organism evidence="1 2">
    <name type="scientific">Oculimacula yallundae</name>
    <dbReference type="NCBI Taxonomy" id="86028"/>
    <lineage>
        <taxon>Eukaryota</taxon>
        <taxon>Fungi</taxon>
        <taxon>Dikarya</taxon>
        <taxon>Ascomycota</taxon>
        <taxon>Pezizomycotina</taxon>
        <taxon>Leotiomycetes</taxon>
        <taxon>Helotiales</taxon>
        <taxon>Ploettnerulaceae</taxon>
        <taxon>Oculimacula</taxon>
    </lineage>
</organism>
<comment type="caution">
    <text evidence="1">The sequence shown here is derived from an EMBL/GenBank/DDBJ whole genome shotgun (WGS) entry which is preliminary data.</text>
</comment>
<dbReference type="EMBL" id="JAZHXI010000016">
    <property type="protein sequence ID" value="KAL2062714.1"/>
    <property type="molecule type" value="Genomic_DNA"/>
</dbReference>
<sequence length="462" mass="49915">MPNWKSYESSVRLLSAIIAAHPSLKLNYDEVGRFYGDGAKYKSVWGRMSVINKNAKAIAAAVEAGLDPFKVPLDDTQTSAKSNKTQDISARFGGDCTKSAIENRFRRLKSDAKLINDAVNNGVDPITINVGDTDGKIAIAGGGTRGNGIARCFGTDATPKAITHAVAKYVKPAVKMINDTLASGGDPKDLDLGKLTWITTAHYTTFLFTFSLALCSCFLPGFYTHMTRDIIPNVKLIQDIRRQGGDAKDVVLIEGVRSGKPGKEIIRFYGSHCTKSALQNHYNRDLYPNVKILKDKVKQGLDPKEAVLIEGVRSGQHPGKGQPCRFLSSTLHISFITFPSPSIDSFPEVARCYGKSVNAKAIRNFYDRTIKHDIRAILATLENGGDPEELQLGGIVKIGGGTKETAKCFGEGLKGHALSMHFTRNIKPASKLILEAIARGEDPAKTVPVGAEAKGSGVKGRP</sequence>
<reference evidence="1 2" key="1">
    <citation type="journal article" date="2024" name="Commun. Biol.">
        <title>Comparative genomic analysis of thermophilic fungi reveals convergent evolutionary adaptations and gene losses.</title>
        <authorList>
            <person name="Steindorff A.S."/>
            <person name="Aguilar-Pontes M.V."/>
            <person name="Robinson A.J."/>
            <person name="Andreopoulos B."/>
            <person name="LaButti K."/>
            <person name="Kuo A."/>
            <person name="Mondo S."/>
            <person name="Riley R."/>
            <person name="Otillar R."/>
            <person name="Haridas S."/>
            <person name="Lipzen A."/>
            <person name="Grimwood J."/>
            <person name="Schmutz J."/>
            <person name="Clum A."/>
            <person name="Reid I.D."/>
            <person name="Moisan M.C."/>
            <person name="Butler G."/>
            <person name="Nguyen T.T.M."/>
            <person name="Dewar K."/>
            <person name="Conant G."/>
            <person name="Drula E."/>
            <person name="Henrissat B."/>
            <person name="Hansel C."/>
            <person name="Singer S."/>
            <person name="Hutchinson M.I."/>
            <person name="de Vries R.P."/>
            <person name="Natvig D.O."/>
            <person name="Powell A.J."/>
            <person name="Tsang A."/>
            <person name="Grigoriev I.V."/>
        </authorList>
    </citation>
    <scope>NUCLEOTIDE SEQUENCE [LARGE SCALE GENOMIC DNA]</scope>
    <source>
        <strain evidence="1 2">CBS 494.80</strain>
    </source>
</reference>
<keyword evidence="2" id="KW-1185">Reference proteome</keyword>
<evidence type="ECO:0000313" key="1">
    <source>
        <dbReference type="EMBL" id="KAL2062714.1"/>
    </source>
</evidence>